<dbReference type="Pfam" id="PF24883">
    <property type="entry name" value="NPHP3_N"/>
    <property type="match status" value="1"/>
</dbReference>
<dbReference type="EMBL" id="ML119155">
    <property type="protein sequence ID" value="RPB09127.1"/>
    <property type="molecule type" value="Genomic_DNA"/>
</dbReference>
<proteinExistence type="predicted"/>
<protein>
    <recommendedName>
        <fullName evidence="2">Nephrocystin 3-like N-terminal domain-containing protein</fullName>
    </recommendedName>
</protein>
<dbReference type="InParanoid" id="A0A3N4KF65"/>
<keyword evidence="1" id="KW-0677">Repeat</keyword>
<dbReference type="InterPro" id="IPR027417">
    <property type="entry name" value="P-loop_NTPase"/>
</dbReference>
<dbReference type="InterPro" id="IPR056884">
    <property type="entry name" value="NPHP3-like_N"/>
</dbReference>
<evidence type="ECO:0000313" key="3">
    <source>
        <dbReference type="EMBL" id="RPB09127.1"/>
    </source>
</evidence>
<feature type="domain" description="Nephrocystin 3-like N-terminal" evidence="2">
    <location>
        <begin position="206"/>
        <end position="367"/>
    </location>
</feature>
<organism evidence="3 4">
    <name type="scientific">Morchella conica CCBAS932</name>
    <dbReference type="NCBI Taxonomy" id="1392247"/>
    <lineage>
        <taxon>Eukaryota</taxon>
        <taxon>Fungi</taxon>
        <taxon>Dikarya</taxon>
        <taxon>Ascomycota</taxon>
        <taxon>Pezizomycotina</taxon>
        <taxon>Pezizomycetes</taxon>
        <taxon>Pezizales</taxon>
        <taxon>Morchellaceae</taxon>
        <taxon>Morchella</taxon>
    </lineage>
</organism>
<gene>
    <name evidence="3" type="ORF">P167DRAFT_577605</name>
</gene>
<dbReference type="Gene3D" id="3.40.50.300">
    <property type="entry name" value="P-loop containing nucleotide triphosphate hydrolases"/>
    <property type="match status" value="1"/>
</dbReference>
<evidence type="ECO:0000256" key="1">
    <source>
        <dbReference type="ARBA" id="ARBA00022737"/>
    </source>
</evidence>
<evidence type="ECO:0000313" key="4">
    <source>
        <dbReference type="Proteomes" id="UP000277580"/>
    </source>
</evidence>
<accession>A0A3N4KF65</accession>
<dbReference type="PANTHER" id="PTHR10039">
    <property type="entry name" value="AMELOGENIN"/>
    <property type="match status" value="1"/>
</dbReference>
<reference evidence="3 4" key="1">
    <citation type="journal article" date="2018" name="Nat. Ecol. Evol.">
        <title>Pezizomycetes genomes reveal the molecular basis of ectomycorrhizal truffle lifestyle.</title>
        <authorList>
            <person name="Murat C."/>
            <person name="Payen T."/>
            <person name="Noel B."/>
            <person name="Kuo A."/>
            <person name="Morin E."/>
            <person name="Chen J."/>
            <person name="Kohler A."/>
            <person name="Krizsan K."/>
            <person name="Balestrini R."/>
            <person name="Da Silva C."/>
            <person name="Montanini B."/>
            <person name="Hainaut M."/>
            <person name="Levati E."/>
            <person name="Barry K.W."/>
            <person name="Belfiori B."/>
            <person name="Cichocki N."/>
            <person name="Clum A."/>
            <person name="Dockter R.B."/>
            <person name="Fauchery L."/>
            <person name="Guy J."/>
            <person name="Iotti M."/>
            <person name="Le Tacon F."/>
            <person name="Lindquist E.A."/>
            <person name="Lipzen A."/>
            <person name="Malagnac F."/>
            <person name="Mello A."/>
            <person name="Molinier V."/>
            <person name="Miyauchi S."/>
            <person name="Poulain J."/>
            <person name="Riccioni C."/>
            <person name="Rubini A."/>
            <person name="Sitrit Y."/>
            <person name="Splivallo R."/>
            <person name="Traeger S."/>
            <person name="Wang M."/>
            <person name="Zifcakova L."/>
            <person name="Wipf D."/>
            <person name="Zambonelli A."/>
            <person name="Paolocci F."/>
            <person name="Nowrousian M."/>
            <person name="Ottonello S."/>
            <person name="Baldrian P."/>
            <person name="Spatafora J.W."/>
            <person name="Henrissat B."/>
            <person name="Nagy L.G."/>
            <person name="Aury J.M."/>
            <person name="Wincker P."/>
            <person name="Grigoriev I.V."/>
            <person name="Bonfante P."/>
            <person name="Martin F.M."/>
        </authorList>
    </citation>
    <scope>NUCLEOTIDE SEQUENCE [LARGE SCALE GENOMIC DNA]</scope>
    <source>
        <strain evidence="3 4">CCBAS932</strain>
    </source>
</reference>
<name>A0A3N4KF65_9PEZI</name>
<sequence>MANPPTPVPAPLFTTSALLQLTLEATPLCYFYLGHLCIGSSSLSKIVQITTEEFRVCHGAVIAIGGFASANPEFKKGLGRLAVQVDKCMVDLQALVSKLKKRTRRVDWRNVRKCIEGWKELLLGVHSVLEKSAKEASQEPKVKARDYRSEVIESYFQRRAEIQELGMKIEASSSQPERQQILDWIYPEIYSKKHTATRGKRHGDIGAWILTSPDFLNWVKAKNDRNSQLLWGYGIAGSEKTFLSSIIVDHLLDIASISNYGVAYIYFDHEEQSTHDTTSVLASIVRQLLSQLPVLPDRAGKLHETYNPLKYDSLYNLFLSASSFFTNTFIICDALGERGKGDREQRKLLLTLLCRMAGAPNVFLTSRENISGDIQNTLDFATKIELRAREEDIKIYAEHRVSDSLLANRLYGKELYRERIVSDIGECAKGI</sequence>
<dbReference type="OrthoDB" id="2378324at2759"/>
<evidence type="ECO:0000259" key="2">
    <source>
        <dbReference type="Pfam" id="PF24883"/>
    </source>
</evidence>
<dbReference type="Proteomes" id="UP000277580">
    <property type="component" value="Unassembled WGS sequence"/>
</dbReference>
<keyword evidence="4" id="KW-1185">Reference proteome</keyword>
<dbReference type="AlphaFoldDB" id="A0A3N4KF65"/>
<dbReference type="PANTHER" id="PTHR10039:SF15">
    <property type="entry name" value="NACHT DOMAIN-CONTAINING PROTEIN"/>
    <property type="match status" value="1"/>
</dbReference>